<dbReference type="Proteomes" id="UP001163823">
    <property type="component" value="Chromosome 4"/>
</dbReference>
<keyword evidence="6" id="KW-0812">Transmembrane</keyword>
<comment type="similarity">
    <text evidence="1">Belongs to the peptidase A1 family.</text>
</comment>
<proteinExistence type="inferred from homology"/>
<evidence type="ECO:0000259" key="7">
    <source>
        <dbReference type="PROSITE" id="PS51767"/>
    </source>
</evidence>
<dbReference type="InterPro" id="IPR033121">
    <property type="entry name" value="PEPTIDASE_A1"/>
</dbReference>
<feature type="domain" description="Peptidase A1" evidence="7">
    <location>
        <begin position="109"/>
        <end position="459"/>
    </location>
</feature>
<feature type="transmembrane region" description="Helical" evidence="6">
    <location>
        <begin position="12"/>
        <end position="30"/>
    </location>
</feature>
<name>A0AAD7Q266_QUISA</name>
<keyword evidence="3" id="KW-0064">Aspartyl protease</keyword>
<dbReference type="SUPFAM" id="SSF50630">
    <property type="entry name" value="Acid proteases"/>
    <property type="match status" value="1"/>
</dbReference>
<keyword evidence="2" id="KW-0645">Protease</keyword>
<keyword evidence="4" id="KW-0378">Hydrolase</keyword>
<dbReference type="Gene3D" id="2.40.70.10">
    <property type="entry name" value="Acid Proteases"/>
    <property type="match status" value="2"/>
</dbReference>
<organism evidence="8 9">
    <name type="scientific">Quillaja saponaria</name>
    <name type="common">Soap bark tree</name>
    <dbReference type="NCBI Taxonomy" id="32244"/>
    <lineage>
        <taxon>Eukaryota</taxon>
        <taxon>Viridiplantae</taxon>
        <taxon>Streptophyta</taxon>
        <taxon>Embryophyta</taxon>
        <taxon>Tracheophyta</taxon>
        <taxon>Spermatophyta</taxon>
        <taxon>Magnoliopsida</taxon>
        <taxon>eudicotyledons</taxon>
        <taxon>Gunneridae</taxon>
        <taxon>Pentapetalae</taxon>
        <taxon>rosids</taxon>
        <taxon>fabids</taxon>
        <taxon>Fabales</taxon>
        <taxon>Quillajaceae</taxon>
        <taxon>Quillaja</taxon>
    </lineage>
</organism>
<dbReference type="InterPro" id="IPR032861">
    <property type="entry name" value="TAXi_N"/>
</dbReference>
<keyword evidence="5" id="KW-0325">Glycoprotein</keyword>
<gene>
    <name evidence="8" type="ORF">O6P43_011165</name>
</gene>
<dbReference type="KEGG" id="qsa:O6P43_011165"/>
<dbReference type="PROSITE" id="PS51767">
    <property type="entry name" value="PEPTIDASE_A1"/>
    <property type="match status" value="1"/>
</dbReference>
<protein>
    <submittedName>
        <fullName evidence="8">Aspartic proteinase nepenthesin</fullName>
    </submittedName>
</protein>
<accession>A0AAD7Q266</accession>
<dbReference type="InterPro" id="IPR051708">
    <property type="entry name" value="Plant_Aspart_Prot_A1"/>
</dbReference>
<dbReference type="GO" id="GO:0004190">
    <property type="term" value="F:aspartic-type endopeptidase activity"/>
    <property type="evidence" value="ECO:0007669"/>
    <property type="project" value="UniProtKB-KW"/>
</dbReference>
<dbReference type="GO" id="GO:0006508">
    <property type="term" value="P:proteolysis"/>
    <property type="evidence" value="ECO:0007669"/>
    <property type="project" value="UniProtKB-KW"/>
</dbReference>
<keyword evidence="9" id="KW-1185">Reference proteome</keyword>
<evidence type="ECO:0000256" key="2">
    <source>
        <dbReference type="ARBA" id="ARBA00022670"/>
    </source>
</evidence>
<comment type="caution">
    <text evidence="8">The sequence shown here is derived from an EMBL/GenBank/DDBJ whole genome shotgun (WGS) entry which is preliminary data.</text>
</comment>
<evidence type="ECO:0000256" key="3">
    <source>
        <dbReference type="ARBA" id="ARBA00022750"/>
    </source>
</evidence>
<evidence type="ECO:0000256" key="6">
    <source>
        <dbReference type="SAM" id="Phobius"/>
    </source>
</evidence>
<sequence length="466" mass="52379">MAKRTFSDQSMAYGSFLSLLIHILIVFMAIETIGFKMKLIPRYSIDTELFPKNLTLEEKHHRIVQLSRARALHFSSKISAAAINSTKGTSGEIPDTLQPRIQRMLTSLYVAQINVGPRPYTPYLLLDTGSDDTWFQCEGCINCFPLAGGNYNYHESRKYRVLSCDHPLCLPKICARELCVYNWMYAGGQLTSGFLSTDNFTFPDNEGFVSFENVIFGCGFDSKNIMFGGPLGPNNVIAGLLALGAGKRSILKLLEPATQLRFSYCLQSWITDESVRTYLRFGPDAQISAQAQTTLMVPAGLPRYYVSCVGISIAGARLQIDPSLFEMKPDRSGGFAIDSGTGQTFLIKDVFVTVAYSVFRYFQQYQMNPISGERLPYNLCYRNPPSENFAKPSMTYHFQGADLELDDRRVFQNFDDRNMFCLVILPSSDKEGPSCIFGAFQQTDFRFLFDVRANAISFVPEICNNN</sequence>
<dbReference type="Pfam" id="PF14543">
    <property type="entry name" value="TAXi_N"/>
    <property type="match status" value="1"/>
</dbReference>
<evidence type="ECO:0000256" key="1">
    <source>
        <dbReference type="ARBA" id="ARBA00007447"/>
    </source>
</evidence>
<evidence type="ECO:0000313" key="9">
    <source>
        <dbReference type="Proteomes" id="UP001163823"/>
    </source>
</evidence>
<dbReference type="PANTHER" id="PTHR47967:SF136">
    <property type="match status" value="1"/>
</dbReference>
<reference evidence="8" key="1">
    <citation type="journal article" date="2023" name="Science">
        <title>Elucidation of the pathway for biosynthesis of saponin adjuvants from the soapbark tree.</title>
        <authorList>
            <person name="Reed J."/>
            <person name="Orme A."/>
            <person name="El-Demerdash A."/>
            <person name="Owen C."/>
            <person name="Martin L.B.B."/>
            <person name="Misra R.C."/>
            <person name="Kikuchi S."/>
            <person name="Rejzek M."/>
            <person name="Martin A.C."/>
            <person name="Harkess A."/>
            <person name="Leebens-Mack J."/>
            <person name="Louveau T."/>
            <person name="Stephenson M.J."/>
            <person name="Osbourn A."/>
        </authorList>
    </citation>
    <scope>NUCLEOTIDE SEQUENCE</scope>
    <source>
        <strain evidence="8">S10</strain>
    </source>
</reference>
<evidence type="ECO:0000256" key="4">
    <source>
        <dbReference type="ARBA" id="ARBA00022801"/>
    </source>
</evidence>
<dbReference type="CDD" id="cd05476">
    <property type="entry name" value="pepsin_A_like_plant"/>
    <property type="match status" value="1"/>
</dbReference>
<dbReference type="AlphaFoldDB" id="A0AAD7Q266"/>
<evidence type="ECO:0000256" key="5">
    <source>
        <dbReference type="ARBA" id="ARBA00023180"/>
    </source>
</evidence>
<dbReference type="Pfam" id="PF14541">
    <property type="entry name" value="TAXi_C"/>
    <property type="match status" value="1"/>
</dbReference>
<dbReference type="InterPro" id="IPR034161">
    <property type="entry name" value="Pepsin-like_plant"/>
</dbReference>
<dbReference type="PANTHER" id="PTHR47967">
    <property type="entry name" value="OS07G0603500 PROTEIN-RELATED"/>
    <property type="match status" value="1"/>
</dbReference>
<dbReference type="InterPro" id="IPR032799">
    <property type="entry name" value="TAXi_C"/>
</dbReference>
<evidence type="ECO:0000313" key="8">
    <source>
        <dbReference type="EMBL" id="KAJ7973423.1"/>
    </source>
</evidence>
<dbReference type="EMBL" id="JARAOO010000004">
    <property type="protein sequence ID" value="KAJ7973423.1"/>
    <property type="molecule type" value="Genomic_DNA"/>
</dbReference>
<keyword evidence="6" id="KW-0472">Membrane</keyword>
<keyword evidence="6" id="KW-1133">Transmembrane helix</keyword>
<dbReference type="InterPro" id="IPR021109">
    <property type="entry name" value="Peptidase_aspartic_dom_sf"/>
</dbReference>